<dbReference type="KEGG" id="phc:BBI08_11825"/>
<dbReference type="InterPro" id="IPR020846">
    <property type="entry name" value="MFS_dom"/>
</dbReference>
<dbReference type="AlphaFoldDB" id="A0A1C7DSE4"/>
<dbReference type="InterPro" id="IPR036259">
    <property type="entry name" value="MFS_trans_sf"/>
</dbReference>
<dbReference type="Pfam" id="PF07690">
    <property type="entry name" value="MFS_1"/>
    <property type="match status" value="1"/>
</dbReference>
<feature type="transmembrane region" description="Helical" evidence="6">
    <location>
        <begin position="366"/>
        <end position="384"/>
    </location>
</feature>
<dbReference type="CDD" id="cd17489">
    <property type="entry name" value="MFS_YfcJ_like"/>
    <property type="match status" value="1"/>
</dbReference>
<keyword evidence="2" id="KW-0813">Transport</keyword>
<feature type="transmembrane region" description="Helical" evidence="6">
    <location>
        <begin position="12"/>
        <end position="37"/>
    </location>
</feature>
<name>A0A1C7DSE4_9BACL</name>
<evidence type="ECO:0000256" key="1">
    <source>
        <dbReference type="ARBA" id="ARBA00004651"/>
    </source>
</evidence>
<dbReference type="EMBL" id="CP016537">
    <property type="protein sequence ID" value="ANU14519.1"/>
    <property type="molecule type" value="Genomic_DNA"/>
</dbReference>
<feature type="transmembrane region" description="Helical" evidence="6">
    <location>
        <begin position="273"/>
        <end position="292"/>
    </location>
</feature>
<accession>A0A1C7DSE4</accession>
<organism evidence="8 9">
    <name type="scientific">Planococcus halocryophilus</name>
    <dbReference type="NCBI Taxonomy" id="1215089"/>
    <lineage>
        <taxon>Bacteria</taxon>
        <taxon>Bacillati</taxon>
        <taxon>Bacillota</taxon>
        <taxon>Bacilli</taxon>
        <taxon>Bacillales</taxon>
        <taxon>Caryophanaceae</taxon>
        <taxon>Planococcus</taxon>
    </lineage>
</organism>
<protein>
    <submittedName>
        <fullName evidence="8">MFS transporter</fullName>
    </submittedName>
</protein>
<feature type="transmembrane region" description="Helical" evidence="6">
    <location>
        <begin position="213"/>
        <end position="237"/>
    </location>
</feature>
<comment type="subcellular location">
    <subcellularLocation>
        <location evidence="1">Cell membrane</location>
        <topology evidence="1">Multi-pass membrane protein</topology>
    </subcellularLocation>
</comment>
<reference evidence="9" key="2">
    <citation type="submission" date="2016-10" db="EMBL/GenBank/DDBJ databases">
        <authorList>
            <person name="See-Too W.S."/>
        </authorList>
    </citation>
    <scope>NUCLEOTIDE SEQUENCE [LARGE SCALE GENOMIC DNA]</scope>
    <source>
        <strain evidence="9">DSM 24743</strain>
    </source>
</reference>
<feature type="transmembrane region" description="Helical" evidence="6">
    <location>
        <begin position="79"/>
        <end position="96"/>
    </location>
</feature>
<evidence type="ECO:0000256" key="6">
    <source>
        <dbReference type="SAM" id="Phobius"/>
    </source>
</evidence>
<dbReference type="PANTHER" id="PTHR23531:SF2">
    <property type="entry name" value="PERMEASE"/>
    <property type="match status" value="1"/>
</dbReference>
<evidence type="ECO:0000256" key="4">
    <source>
        <dbReference type="ARBA" id="ARBA00022989"/>
    </source>
</evidence>
<sequence length="399" mass="43124">MNKLKPALWTRDFILTSMVNFFLILIFYLLMVTIAVYAVEEYGASTSEAGLVTGIFILGALTGRLVIGRSIDKIGRKKTLIIGTTLFMLTTFFYFLNFGLPFLMANRFLHGMTLGMASTAAGTIVAQIIPMTRKGEGIGYFSMSSTLAAAFGPFIGLMLSQYSSYEMIFTVCLTLGVISLVISLLVYVPPVETPPTTHVTKGFKISGFVEPKAVPIAIVCLVIALCYSSVLSFINFYAMEEDLVQAASYFFLVYAIAILLSRPFTGRLMDLKGANFIMYPAFVLFAAGLFLLNVSSSSAGLLVAGALIGLGFGNMQSTTQAVAIKLTPSHRMGLATSTFFIAMDAGLGFGPYLLGFIIPLIGYNSLYGILGFVVLATAILYYVLHGKKERADSVALGYK</sequence>
<keyword evidence="9" id="KW-1185">Reference proteome</keyword>
<keyword evidence="3 6" id="KW-0812">Transmembrane</keyword>
<evidence type="ECO:0000256" key="5">
    <source>
        <dbReference type="ARBA" id="ARBA00023136"/>
    </source>
</evidence>
<keyword evidence="4 6" id="KW-1133">Transmembrane helix</keyword>
<feature type="transmembrane region" description="Helical" evidence="6">
    <location>
        <begin position="141"/>
        <end position="162"/>
    </location>
</feature>
<dbReference type="PROSITE" id="PS00217">
    <property type="entry name" value="SUGAR_TRANSPORT_2"/>
    <property type="match status" value="1"/>
</dbReference>
<reference evidence="9" key="1">
    <citation type="submission" date="2016-07" db="EMBL/GenBank/DDBJ databases">
        <authorList>
            <person name="See-Too W.S."/>
        </authorList>
    </citation>
    <scope>NUCLEOTIDE SEQUENCE [LARGE SCALE GENOMIC DNA]</scope>
    <source>
        <strain evidence="9">DSM 24743</strain>
    </source>
</reference>
<evidence type="ECO:0000313" key="9">
    <source>
        <dbReference type="Proteomes" id="UP000092687"/>
    </source>
</evidence>
<dbReference type="InterPro" id="IPR005829">
    <property type="entry name" value="Sugar_transporter_CS"/>
</dbReference>
<dbReference type="Proteomes" id="UP000092687">
    <property type="component" value="Chromosome"/>
</dbReference>
<dbReference type="Gene3D" id="1.20.1250.20">
    <property type="entry name" value="MFS general substrate transporter like domains"/>
    <property type="match status" value="1"/>
</dbReference>
<dbReference type="GO" id="GO:0022857">
    <property type="term" value="F:transmembrane transporter activity"/>
    <property type="evidence" value="ECO:0007669"/>
    <property type="project" value="InterPro"/>
</dbReference>
<dbReference type="RefSeq" id="WP_065528338.1">
    <property type="nucleotide sequence ID" value="NZ_CP016537.2"/>
</dbReference>
<evidence type="ECO:0000259" key="7">
    <source>
        <dbReference type="PROSITE" id="PS50850"/>
    </source>
</evidence>
<dbReference type="InterPro" id="IPR052714">
    <property type="entry name" value="MFS_Exporter"/>
</dbReference>
<dbReference type="OrthoDB" id="9814001at2"/>
<evidence type="ECO:0000256" key="2">
    <source>
        <dbReference type="ARBA" id="ARBA00022448"/>
    </source>
</evidence>
<feature type="domain" description="Major facilitator superfamily (MFS) profile" evidence="7">
    <location>
        <begin position="13"/>
        <end position="389"/>
    </location>
</feature>
<proteinExistence type="predicted"/>
<feature type="transmembrane region" description="Helical" evidence="6">
    <location>
        <begin position="298"/>
        <end position="317"/>
    </location>
</feature>
<feature type="transmembrane region" description="Helical" evidence="6">
    <location>
        <begin position="49"/>
        <end position="67"/>
    </location>
</feature>
<keyword evidence="5 6" id="KW-0472">Membrane</keyword>
<evidence type="ECO:0000256" key="3">
    <source>
        <dbReference type="ARBA" id="ARBA00022692"/>
    </source>
</evidence>
<evidence type="ECO:0000313" key="8">
    <source>
        <dbReference type="EMBL" id="ANU14519.1"/>
    </source>
</evidence>
<gene>
    <name evidence="8" type="ORF">BBI08_11825</name>
</gene>
<feature type="transmembrane region" description="Helical" evidence="6">
    <location>
        <begin position="243"/>
        <end position="261"/>
    </location>
</feature>
<dbReference type="SUPFAM" id="SSF103473">
    <property type="entry name" value="MFS general substrate transporter"/>
    <property type="match status" value="1"/>
</dbReference>
<dbReference type="PROSITE" id="PS50850">
    <property type="entry name" value="MFS"/>
    <property type="match status" value="1"/>
</dbReference>
<dbReference type="STRING" id="1215089.BBI08_11825"/>
<dbReference type="PANTHER" id="PTHR23531">
    <property type="entry name" value="QUINOLENE RESISTANCE PROTEIN NORA"/>
    <property type="match status" value="1"/>
</dbReference>
<dbReference type="InterPro" id="IPR011701">
    <property type="entry name" value="MFS"/>
</dbReference>
<feature type="transmembrane region" description="Helical" evidence="6">
    <location>
        <begin position="338"/>
        <end position="360"/>
    </location>
</feature>
<feature type="transmembrane region" description="Helical" evidence="6">
    <location>
        <begin position="168"/>
        <end position="188"/>
    </location>
</feature>
<dbReference type="PROSITE" id="PS00216">
    <property type="entry name" value="SUGAR_TRANSPORT_1"/>
    <property type="match status" value="1"/>
</dbReference>
<dbReference type="GO" id="GO:0005886">
    <property type="term" value="C:plasma membrane"/>
    <property type="evidence" value="ECO:0007669"/>
    <property type="project" value="UniProtKB-SubCell"/>
</dbReference>